<keyword evidence="2 5" id="KW-0378">Hydrolase</keyword>
<dbReference type="RefSeq" id="WP_147209825.1">
    <property type="nucleotide sequence ID" value="NZ_BJYM01000005.1"/>
</dbReference>
<dbReference type="InterPro" id="IPR003833">
    <property type="entry name" value="CT_C_D"/>
</dbReference>
<reference evidence="5 6" key="1">
    <citation type="submission" date="2019-07" db="EMBL/GenBank/DDBJ databases">
        <title>Whole genome shotgun sequence of Oceanobacillus sojae NBRC 105379.</title>
        <authorList>
            <person name="Hosoyama A."/>
            <person name="Uohara A."/>
            <person name="Ohji S."/>
            <person name="Ichikawa N."/>
        </authorList>
    </citation>
    <scope>NUCLEOTIDE SEQUENCE [LARGE SCALE GENOMIC DNA]</scope>
    <source>
        <strain evidence="5 6">NBRC 105379</strain>
    </source>
</reference>
<keyword evidence="6" id="KW-1185">Reference proteome</keyword>
<dbReference type="EMBL" id="BJYM01000005">
    <property type="protein sequence ID" value="GEN86796.1"/>
    <property type="molecule type" value="Genomic_DNA"/>
</dbReference>
<keyword evidence="1" id="KW-0547">Nucleotide-binding</keyword>
<evidence type="ECO:0000256" key="1">
    <source>
        <dbReference type="ARBA" id="ARBA00022741"/>
    </source>
</evidence>
<dbReference type="SUPFAM" id="SSF50891">
    <property type="entry name" value="Cyclophilin-like"/>
    <property type="match status" value="1"/>
</dbReference>
<accession>A0A511ZH72</accession>
<gene>
    <name evidence="5" type="ORF">OSO01_15350</name>
</gene>
<dbReference type="InterPro" id="IPR029000">
    <property type="entry name" value="Cyclophilin-like_dom_sf"/>
</dbReference>
<dbReference type="GO" id="GO:0005524">
    <property type="term" value="F:ATP binding"/>
    <property type="evidence" value="ECO:0007669"/>
    <property type="project" value="UniProtKB-KW"/>
</dbReference>
<dbReference type="GO" id="GO:0016787">
    <property type="term" value="F:hydrolase activity"/>
    <property type="evidence" value="ECO:0007669"/>
    <property type="project" value="UniProtKB-KW"/>
</dbReference>
<dbReference type="Gene3D" id="3.30.1360.40">
    <property type="match status" value="1"/>
</dbReference>
<dbReference type="OrthoDB" id="9778567at2"/>
<organism evidence="5 6">
    <name type="scientific">Oceanobacillus sojae</name>
    <dbReference type="NCBI Taxonomy" id="582851"/>
    <lineage>
        <taxon>Bacteria</taxon>
        <taxon>Bacillati</taxon>
        <taxon>Bacillota</taxon>
        <taxon>Bacilli</taxon>
        <taxon>Bacillales</taxon>
        <taxon>Bacillaceae</taxon>
        <taxon>Oceanobacillus</taxon>
    </lineage>
</organism>
<dbReference type="SMART" id="SM00796">
    <property type="entry name" value="AHS1"/>
    <property type="match status" value="1"/>
</dbReference>
<keyword evidence="3" id="KW-0067">ATP-binding</keyword>
<dbReference type="SUPFAM" id="SSF160467">
    <property type="entry name" value="PH0987 N-terminal domain-like"/>
    <property type="match status" value="1"/>
</dbReference>
<dbReference type="PANTHER" id="PTHR34698:SF2">
    <property type="entry name" value="5-OXOPROLINASE SUBUNIT B"/>
    <property type="match status" value="1"/>
</dbReference>
<dbReference type="Gene3D" id="2.40.100.10">
    <property type="entry name" value="Cyclophilin-like"/>
    <property type="match status" value="1"/>
</dbReference>
<proteinExistence type="predicted"/>
<evidence type="ECO:0000313" key="5">
    <source>
        <dbReference type="EMBL" id="GEN86796.1"/>
    </source>
</evidence>
<name>A0A511ZH72_9BACI</name>
<evidence type="ECO:0000313" key="6">
    <source>
        <dbReference type="Proteomes" id="UP000321558"/>
    </source>
</evidence>
<evidence type="ECO:0000256" key="2">
    <source>
        <dbReference type="ARBA" id="ARBA00022801"/>
    </source>
</evidence>
<comment type="caution">
    <text evidence="5">The sequence shown here is derived from an EMBL/GenBank/DDBJ whole genome shotgun (WGS) entry which is preliminary data.</text>
</comment>
<dbReference type="AlphaFoldDB" id="A0A511ZH72"/>
<dbReference type="PANTHER" id="PTHR34698">
    <property type="entry name" value="5-OXOPROLINASE SUBUNIT B"/>
    <property type="match status" value="1"/>
</dbReference>
<dbReference type="STRING" id="582851.GCA_900162665_03254"/>
<protein>
    <submittedName>
        <fullName evidence="5">Allophanate hydrolase</fullName>
    </submittedName>
</protein>
<dbReference type="Proteomes" id="UP000321558">
    <property type="component" value="Unassembled WGS sequence"/>
</dbReference>
<sequence length="241" mass="27651">MNDYKMTSYGDAAICVVFSEIFTEDAWMRTHALAARLKEDNYQWLLSIIPTYTTVIIHYNIILIDKEAVTQIIRETINKLDPELKIQKRDTHFLPVVYGGEFGPDLPAIAKRLYMTEEEVIQKHINSPSQLLSFTSPAGQPLMGKSEIPNTIPRMETPYVKIPKGTIAIVGSQTTIYTKETPGGWRLIGRTPLQVTNPEQIPPSPFKIGDLIQFFRIDEKEWGFYKNKKVEDMPYLLEEQK</sequence>
<feature type="domain" description="Carboxyltransferase" evidence="4">
    <location>
        <begin position="4"/>
        <end position="206"/>
    </location>
</feature>
<dbReference type="InterPro" id="IPR010016">
    <property type="entry name" value="PxpB"/>
</dbReference>
<evidence type="ECO:0000259" key="4">
    <source>
        <dbReference type="SMART" id="SM00796"/>
    </source>
</evidence>
<dbReference type="Pfam" id="PF02682">
    <property type="entry name" value="CT_C_D"/>
    <property type="match status" value="1"/>
</dbReference>
<evidence type="ECO:0000256" key="3">
    <source>
        <dbReference type="ARBA" id="ARBA00022840"/>
    </source>
</evidence>